<protein>
    <recommendedName>
        <fullName evidence="2 8">Shikimate dehydrogenase (NADP(+))</fullName>
        <shortName evidence="8">SDH</shortName>
        <ecNumber evidence="2 8">1.1.1.25</ecNumber>
    </recommendedName>
</protein>
<comment type="catalytic activity">
    <reaction evidence="7 8">
        <text>shikimate + NADP(+) = 3-dehydroshikimate + NADPH + H(+)</text>
        <dbReference type="Rhea" id="RHEA:17737"/>
        <dbReference type="ChEBI" id="CHEBI:15378"/>
        <dbReference type="ChEBI" id="CHEBI:16630"/>
        <dbReference type="ChEBI" id="CHEBI:36208"/>
        <dbReference type="ChEBI" id="CHEBI:57783"/>
        <dbReference type="ChEBI" id="CHEBI:58349"/>
        <dbReference type="EC" id="1.1.1.25"/>
    </reaction>
</comment>
<feature type="binding site" evidence="8">
    <location>
        <position position="254"/>
    </location>
    <ligand>
        <name>NADP(+)</name>
        <dbReference type="ChEBI" id="CHEBI:58349"/>
    </ligand>
</feature>
<evidence type="ECO:0000313" key="13">
    <source>
        <dbReference type="Proteomes" id="UP000254950"/>
    </source>
</evidence>
<dbReference type="EC" id="1.1.1.25" evidence="2 8"/>
<feature type="active site" description="Proton acceptor" evidence="8">
    <location>
        <position position="77"/>
    </location>
</feature>
<comment type="similarity">
    <text evidence="8">Belongs to the shikimate dehydrogenase family.</text>
</comment>
<evidence type="ECO:0000259" key="9">
    <source>
        <dbReference type="Pfam" id="PF01488"/>
    </source>
</evidence>
<dbReference type="NCBIfam" id="NF001312">
    <property type="entry name" value="PRK00258.1-4"/>
    <property type="match status" value="1"/>
</dbReference>
<evidence type="ECO:0000259" key="11">
    <source>
        <dbReference type="Pfam" id="PF18317"/>
    </source>
</evidence>
<proteinExistence type="inferred from homology"/>
<organism evidence="12 13">
    <name type="scientific">Bartonella doshiae</name>
    <dbReference type="NCBI Taxonomy" id="33044"/>
    <lineage>
        <taxon>Bacteria</taxon>
        <taxon>Pseudomonadati</taxon>
        <taxon>Pseudomonadota</taxon>
        <taxon>Alphaproteobacteria</taxon>
        <taxon>Hyphomicrobiales</taxon>
        <taxon>Bartonellaceae</taxon>
        <taxon>Bartonella</taxon>
    </lineage>
</organism>
<evidence type="ECO:0000256" key="5">
    <source>
        <dbReference type="ARBA" id="ARBA00023002"/>
    </source>
</evidence>
<dbReference type="CDD" id="cd01065">
    <property type="entry name" value="NAD_bind_Shikimate_DH"/>
    <property type="match status" value="1"/>
</dbReference>
<evidence type="ECO:0000256" key="1">
    <source>
        <dbReference type="ARBA" id="ARBA00004871"/>
    </source>
</evidence>
<dbReference type="Pfam" id="PF01488">
    <property type="entry name" value="Shikimate_DH"/>
    <property type="match status" value="1"/>
</dbReference>
<feature type="binding site" evidence="8">
    <location>
        <position position="231"/>
    </location>
    <ligand>
        <name>NADP(+)</name>
        <dbReference type="ChEBI" id="CHEBI:58349"/>
    </ligand>
</feature>
<feature type="domain" description="Quinate/shikimate 5-dehydrogenase/glutamyl-tRNA reductase" evidence="9">
    <location>
        <begin position="128"/>
        <end position="203"/>
    </location>
</feature>
<evidence type="ECO:0000256" key="3">
    <source>
        <dbReference type="ARBA" id="ARBA00022605"/>
    </source>
</evidence>
<dbReference type="RefSeq" id="WP_004856219.1">
    <property type="nucleotide sequence ID" value="NZ_CACVBH010000001.1"/>
</dbReference>
<evidence type="ECO:0000256" key="6">
    <source>
        <dbReference type="ARBA" id="ARBA00023141"/>
    </source>
</evidence>
<accession>A0A380ZLX8</accession>
<feature type="binding site" evidence="8">
    <location>
        <position position="233"/>
    </location>
    <ligand>
        <name>shikimate</name>
        <dbReference type="ChEBI" id="CHEBI:36208"/>
    </ligand>
</feature>
<keyword evidence="4 8" id="KW-0521">NADP</keyword>
<feature type="binding site" evidence="8">
    <location>
        <begin position="26"/>
        <end position="28"/>
    </location>
    <ligand>
        <name>shikimate</name>
        <dbReference type="ChEBI" id="CHEBI:36208"/>
    </ligand>
</feature>
<feature type="domain" description="SDH C-terminal" evidence="11">
    <location>
        <begin position="254"/>
        <end position="282"/>
    </location>
</feature>
<feature type="domain" description="Shikimate dehydrogenase substrate binding N-terminal" evidence="10">
    <location>
        <begin position="18"/>
        <end position="100"/>
    </location>
</feature>
<dbReference type="Pfam" id="PF08501">
    <property type="entry name" value="Shikimate_dh_N"/>
    <property type="match status" value="1"/>
</dbReference>
<comment type="pathway">
    <text evidence="1 8">Metabolic intermediate biosynthesis; chorismate biosynthesis; chorismate from D-erythrose 4-phosphate and phosphoenolpyruvate: step 4/7.</text>
</comment>
<feature type="binding site" evidence="8">
    <location>
        <position position="261"/>
    </location>
    <ligand>
        <name>shikimate</name>
        <dbReference type="ChEBI" id="CHEBI:36208"/>
    </ligand>
</feature>
<dbReference type="InterPro" id="IPR013708">
    <property type="entry name" value="Shikimate_DH-bd_N"/>
</dbReference>
<dbReference type="PANTHER" id="PTHR21089:SF1">
    <property type="entry name" value="BIFUNCTIONAL 3-DEHYDROQUINATE DEHYDRATASE_SHIKIMATE DEHYDROGENASE, CHLOROPLASTIC"/>
    <property type="match status" value="1"/>
</dbReference>
<feature type="binding site" evidence="8">
    <location>
        <begin position="137"/>
        <end position="141"/>
    </location>
    <ligand>
        <name>NADP(+)</name>
        <dbReference type="ChEBI" id="CHEBI:58349"/>
    </ligand>
</feature>
<dbReference type="InterPro" id="IPR022893">
    <property type="entry name" value="Shikimate_DH_fam"/>
</dbReference>
<dbReference type="InterPro" id="IPR006151">
    <property type="entry name" value="Shikm_DH/Glu-tRNA_Rdtase"/>
</dbReference>
<dbReference type="Proteomes" id="UP000254950">
    <property type="component" value="Unassembled WGS sequence"/>
</dbReference>
<dbReference type="InterPro" id="IPR041121">
    <property type="entry name" value="SDH_C"/>
</dbReference>
<dbReference type="GO" id="GO:0050661">
    <property type="term" value="F:NADP binding"/>
    <property type="evidence" value="ECO:0007669"/>
    <property type="project" value="InterPro"/>
</dbReference>
<dbReference type="GO" id="GO:0005829">
    <property type="term" value="C:cytosol"/>
    <property type="evidence" value="ECO:0007669"/>
    <property type="project" value="TreeGrafter"/>
</dbReference>
<reference evidence="12 13" key="1">
    <citation type="submission" date="2018-06" db="EMBL/GenBank/DDBJ databases">
        <authorList>
            <consortium name="Pathogen Informatics"/>
            <person name="Doyle S."/>
        </authorList>
    </citation>
    <scope>NUCLEOTIDE SEQUENCE [LARGE SCALE GENOMIC DNA]</scope>
    <source>
        <strain evidence="12 13">NCTC12862</strain>
    </source>
</reference>
<dbReference type="HAMAP" id="MF_00222">
    <property type="entry name" value="Shikimate_DH_AroE"/>
    <property type="match status" value="1"/>
</dbReference>
<comment type="subunit">
    <text evidence="8">Homodimer.</text>
</comment>
<name>A0A380ZLX8_BARDO</name>
<evidence type="ECO:0000256" key="4">
    <source>
        <dbReference type="ARBA" id="ARBA00022857"/>
    </source>
</evidence>
<feature type="binding site" evidence="8">
    <location>
        <position position="89"/>
    </location>
    <ligand>
        <name>NADP(+)</name>
        <dbReference type="ChEBI" id="CHEBI:58349"/>
    </ligand>
</feature>
<feature type="binding site" evidence="8">
    <location>
        <position position="113"/>
    </location>
    <ligand>
        <name>shikimate</name>
        <dbReference type="ChEBI" id="CHEBI:36208"/>
    </ligand>
</feature>
<dbReference type="SUPFAM" id="SSF51735">
    <property type="entry name" value="NAD(P)-binding Rossmann-fold domains"/>
    <property type="match status" value="1"/>
</dbReference>
<dbReference type="GO" id="GO:0019632">
    <property type="term" value="P:shikimate metabolic process"/>
    <property type="evidence" value="ECO:0007669"/>
    <property type="project" value="InterPro"/>
</dbReference>
<dbReference type="GO" id="GO:0008652">
    <property type="term" value="P:amino acid biosynthetic process"/>
    <property type="evidence" value="ECO:0007669"/>
    <property type="project" value="UniProtKB-KW"/>
</dbReference>
<dbReference type="PANTHER" id="PTHR21089">
    <property type="entry name" value="SHIKIMATE DEHYDROGENASE"/>
    <property type="match status" value="1"/>
</dbReference>
<dbReference type="GO" id="GO:0004764">
    <property type="term" value="F:shikimate 3-dehydrogenase (NADP+) activity"/>
    <property type="evidence" value="ECO:0007669"/>
    <property type="project" value="UniProtKB-UniRule"/>
</dbReference>
<dbReference type="Gene3D" id="3.40.50.10860">
    <property type="entry name" value="Leucine Dehydrogenase, chain A, domain 1"/>
    <property type="match status" value="1"/>
</dbReference>
<evidence type="ECO:0000256" key="7">
    <source>
        <dbReference type="ARBA" id="ARBA00049442"/>
    </source>
</evidence>
<comment type="function">
    <text evidence="8">Involved in the biosynthesis of the chorismate, which leads to the biosynthesis of aromatic amino acids. Catalyzes the reversible NADPH linked reduction of 3-dehydroshikimate (DHSA) to yield shikimate (SA).</text>
</comment>
<sequence>MVNFTIKREKIISPRAFVVGSPISHSKSPKIHNFWLKHYGLQGEYFAQEVTSEEFSHFLVSIQKRGFCGGNVTLPYKQEAFHLADYKDEVATMIGAANTLWYEENKLCATNTDAYGFSANLDDSIPGWVGETALVFGAGGAARAILYALRERGFERIYLLNRTKKRANDLAEYFGKLVKVYDWHCSNEILYQADLIVNTTSVGMTNSHENKSDSFFCDFHKTKTTTLVTDIVYTPLITPFLQQAKAHGLRIVDGLGMLLHQAVPGFERWFGIRPQVTKALRAAILEDMGEEKE</sequence>
<dbReference type="NCBIfam" id="TIGR00507">
    <property type="entry name" value="aroE"/>
    <property type="match status" value="1"/>
</dbReference>
<dbReference type="InterPro" id="IPR011342">
    <property type="entry name" value="Shikimate_DH"/>
</dbReference>
<dbReference type="UniPathway" id="UPA00053">
    <property type="reaction ID" value="UER00087"/>
</dbReference>
<dbReference type="EMBL" id="UFTF01000001">
    <property type="protein sequence ID" value="SUV45986.1"/>
    <property type="molecule type" value="Genomic_DNA"/>
</dbReference>
<keyword evidence="6 8" id="KW-0057">Aromatic amino acid biosynthesis</keyword>
<dbReference type="OrthoDB" id="9792692at2"/>
<evidence type="ECO:0000313" key="12">
    <source>
        <dbReference type="EMBL" id="SUV45986.1"/>
    </source>
</evidence>
<dbReference type="InterPro" id="IPR046346">
    <property type="entry name" value="Aminoacid_DH-like_N_sf"/>
</dbReference>
<dbReference type="InterPro" id="IPR036291">
    <property type="entry name" value="NAD(P)-bd_dom_sf"/>
</dbReference>
<dbReference type="GO" id="GO:0009073">
    <property type="term" value="P:aromatic amino acid family biosynthetic process"/>
    <property type="evidence" value="ECO:0007669"/>
    <property type="project" value="UniProtKB-KW"/>
</dbReference>
<keyword evidence="5 8" id="KW-0560">Oxidoreductase</keyword>
<dbReference type="GO" id="GO:0009423">
    <property type="term" value="P:chorismate biosynthetic process"/>
    <property type="evidence" value="ECO:0007669"/>
    <property type="project" value="UniProtKB-UniRule"/>
</dbReference>
<feature type="binding site" evidence="8">
    <location>
        <position position="73"/>
    </location>
    <ligand>
        <name>shikimate</name>
        <dbReference type="ChEBI" id="CHEBI:36208"/>
    </ligand>
</feature>
<dbReference type="STRING" id="33044.GCA_900005695_00926"/>
<evidence type="ECO:0000256" key="8">
    <source>
        <dbReference type="HAMAP-Rule" id="MF_00222"/>
    </source>
</evidence>
<keyword evidence="3 8" id="KW-0028">Amino-acid biosynthesis</keyword>
<gene>
    <name evidence="8 12" type="primary">aroE</name>
    <name evidence="12" type="ORF">NCTC12862_01507</name>
</gene>
<feature type="binding site" evidence="8">
    <location>
        <position position="98"/>
    </location>
    <ligand>
        <name>shikimate</name>
        <dbReference type="ChEBI" id="CHEBI:36208"/>
    </ligand>
</feature>
<dbReference type="SUPFAM" id="SSF53223">
    <property type="entry name" value="Aminoacid dehydrogenase-like, N-terminal domain"/>
    <property type="match status" value="1"/>
</dbReference>
<feature type="binding site" evidence="8">
    <location>
        <begin position="161"/>
        <end position="166"/>
    </location>
    <ligand>
        <name>NADP(+)</name>
        <dbReference type="ChEBI" id="CHEBI:58349"/>
    </ligand>
</feature>
<evidence type="ECO:0000259" key="10">
    <source>
        <dbReference type="Pfam" id="PF08501"/>
    </source>
</evidence>
<evidence type="ECO:0000256" key="2">
    <source>
        <dbReference type="ARBA" id="ARBA00012962"/>
    </source>
</evidence>
<dbReference type="Pfam" id="PF18317">
    <property type="entry name" value="SDH_C"/>
    <property type="match status" value="1"/>
</dbReference>
<dbReference type="Gene3D" id="3.40.50.720">
    <property type="entry name" value="NAD(P)-binding Rossmann-like Domain"/>
    <property type="match status" value="1"/>
</dbReference>
<dbReference type="AlphaFoldDB" id="A0A380ZLX8"/>